<evidence type="ECO:0000256" key="2">
    <source>
        <dbReference type="PIRSR" id="PIRSR613078-1"/>
    </source>
</evidence>
<protein>
    <recommendedName>
        <fullName evidence="6">Phosphoglycerate mutase</fullName>
    </recommendedName>
</protein>
<reference evidence="4 5" key="1">
    <citation type="journal article" date="2015" name="Genome Announc.">
        <title>Expanding the biotechnology potential of lactobacilli through comparative genomics of 213 strains and associated genera.</title>
        <authorList>
            <person name="Sun Z."/>
            <person name="Harris H.M."/>
            <person name="McCann A."/>
            <person name="Guo C."/>
            <person name="Argimon S."/>
            <person name="Zhang W."/>
            <person name="Yang X."/>
            <person name="Jeffery I.B."/>
            <person name="Cooney J.C."/>
            <person name="Kagawa T.F."/>
            <person name="Liu W."/>
            <person name="Song Y."/>
            <person name="Salvetti E."/>
            <person name="Wrobel A."/>
            <person name="Rasinkangas P."/>
            <person name="Parkhill J."/>
            <person name="Rea M.C."/>
            <person name="O'Sullivan O."/>
            <person name="Ritari J."/>
            <person name="Douillard F.P."/>
            <person name="Paul Ross R."/>
            <person name="Yang R."/>
            <person name="Briner A.E."/>
            <person name="Felis G.E."/>
            <person name="de Vos W.M."/>
            <person name="Barrangou R."/>
            <person name="Klaenhammer T.R."/>
            <person name="Caufield P.W."/>
            <person name="Cui Y."/>
            <person name="Zhang H."/>
            <person name="O'Toole P.W."/>
        </authorList>
    </citation>
    <scope>NUCLEOTIDE SEQUENCE [LARGE SCALE GENOMIC DNA]</scope>
    <source>
        <strain evidence="4 5">DSM 22697</strain>
    </source>
</reference>
<dbReference type="RefSeq" id="WP_056989371.1">
    <property type="nucleotide sequence ID" value="NZ_AYZJ01000028.1"/>
</dbReference>
<feature type="active site" description="Proton donor/acceptor" evidence="2">
    <location>
        <position position="87"/>
    </location>
</feature>
<feature type="binding site" evidence="3">
    <location>
        <position position="59"/>
    </location>
    <ligand>
        <name>substrate</name>
    </ligand>
</feature>
<organism evidence="4 5">
    <name type="scientific">Lacticaseibacillus camelliae DSM 22697 = JCM 13995</name>
    <dbReference type="NCBI Taxonomy" id="1423730"/>
    <lineage>
        <taxon>Bacteria</taxon>
        <taxon>Bacillati</taxon>
        <taxon>Bacillota</taxon>
        <taxon>Bacilli</taxon>
        <taxon>Lactobacillales</taxon>
        <taxon>Lactobacillaceae</taxon>
        <taxon>Lacticaseibacillus</taxon>
    </lineage>
</organism>
<evidence type="ECO:0000313" key="5">
    <source>
        <dbReference type="Proteomes" id="UP000050865"/>
    </source>
</evidence>
<feature type="binding site" evidence="3">
    <location>
        <begin position="8"/>
        <end position="15"/>
    </location>
    <ligand>
        <name>substrate</name>
    </ligand>
</feature>
<dbReference type="GO" id="GO:0004331">
    <property type="term" value="F:fructose-2,6-bisphosphate 2-phosphatase activity"/>
    <property type="evidence" value="ECO:0007669"/>
    <property type="project" value="TreeGrafter"/>
</dbReference>
<dbReference type="InterPro" id="IPR001345">
    <property type="entry name" value="PG/BPGM_mutase_AS"/>
</dbReference>
<dbReference type="PANTHER" id="PTHR46517:SF1">
    <property type="entry name" value="FRUCTOSE-2,6-BISPHOSPHATASE TIGAR"/>
    <property type="match status" value="1"/>
</dbReference>
<sequence>MTEFYLVRHGETEINQKGAFNGGLVDSPLTAKGVAGAEAVGAALAQVRFTQALSSPLPRALTTAKLILAANRFRRQTPLQAAWGLHEMRLGQWDGQTIQKVAAPEALDLYFHRPLEFDADCAAKFGVEPYEAVARRAVPVFETAALAHPTGKILVVGHGLLFQILTTVLLGLPLARLREAPMLKNTTVTKLMTRNGKTFSQVYRDRQPVGTTPLQP</sequence>
<dbReference type="EMBL" id="AYZJ01000028">
    <property type="protein sequence ID" value="KRN23321.1"/>
    <property type="molecule type" value="Genomic_DNA"/>
</dbReference>
<keyword evidence="1" id="KW-0378">Hydrolase</keyword>
<proteinExistence type="predicted"/>
<dbReference type="InterPro" id="IPR051695">
    <property type="entry name" value="Phosphoglycerate_Mutase"/>
</dbReference>
<dbReference type="CDD" id="cd07067">
    <property type="entry name" value="HP_PGM_like"/>
    <property type="match status" value="1"/>
</dbReference>
<dbReference type="STRING" id="1423730.FC75_GL001521"/>
<dbReference type="AlphaFoldDB" id="A0A0R2F437"/>
<gene>
    <name evidence="4" type="ORF">FC75_GL001521</name>
</gene>
<dbReference type="PATRIC" id="fig|1423730.4.peg.1595"/>
<dbReference type="Pfam" id="PF00300">
    <property type="entry name" value="His_Phos_1"/>
    <property type="match status" value="1"/>
</dbReference>
<dbReference type="Proteomes" id="UP000050865">
    <property type="component" value="Unassembled WGS sequence"/>
</dbReference>
<comment type="caution">
    <text evidence="4">The sequence shown here is derived from an EMBL/GenBank/DDBJ whole genome shotgun (WGS) entry which is preliminary data.</text>
</comment>
<keyword evidence="5" id="KW-1185">Reference proteome</keyword>
<dbReference type="InterPro" id="IPR013078">
    <property type="entry name" value="His_Pase_superF_clade-1"/>
</dbReference>
<dbReference type="PROSITE" id="PS00175">
    <property type="entry name" value="PG_MUTASE"/>
    <property type="match status" value="1"/>
</dbReference>
<dbReference type="Gene3D" id="3.40.50.1240">
    <property type="entry name" value="Phosphoglycerate mutase-like"/>
    <property type="match status" value="1"/>
</dbReference>
<feature type="active site" description="Tele-phosphohistidine intermediate" evidence="2">
    <location>
        <position position="9"/>
    </location>
</feature>
<dbReference type="SMART" id="SM00855">
    <property type="entry name" value="PGAM"/>
    <property type="match status" value="1"/>
</dbReference>
<dbReference type="GO" id="GO:0005829">
    <property type="term" value="C:cytosol"/>
    <property type="evidence" value="ECO:0007669"/>
    <property type="project" value="TreeGrafter"/>
</dbReference>
<accession>A0A0R2F437</accession>
<dbReference type="GO" id="GO:0045820">
    <property type="term" value="P:negative regulation of glycolytic process"/>
    <property type="evidence" value="ECO:0007669"/>
    <property type="project" value="TreeGrafter"/>
</dbReference>
<dbReference type="PANTHER" id="PTHR46517">
    <property type="entry name" value="FRUCTOSE-2,6-BISPHOSPHATASE TIGAR"/>
    <property type="match status" value="1"/>
</dbReference>
<dbReference type="GO" id="GO:0043456">
    <property type="term" value="P:regulation of pentose-phosphate shunt"/>
    <property type="evidence" value="ECO:0007669"/>
    <property type="project" value="TreeGrafter"/>
</dbReference>
<evidence type="ECO:0000256" key="3">
    <source>
        <dbReference type="PIRSR" id="PIRSR613078-2"/>
    </source>
</evidence>
<evidence type="ECO:0008006" key="6">
    <source>
        <dbReference type="Google" id="ProtNLM"/>
    </source>
</evidence>
<evidence type="ECO:0000256" key="1">
    <source>
        <dbReference type="ARBA" id="ARBA00022801"/>
    </source>
</evidence>
<dbReference type="SUPFAM" id="SSF53254">
    <property type="entry name" value="Phosphoglycerate mutase-like"/>
    <property type="match status" value="1"/>
</dbReference>
<dbReference type="InterPro" id="IPR029033">
    <property type="entry name" value="His_PPase_superfam"/>
</dbReference>
<dbReference type="PIRSF" id="PIRSF000709">
    <property type="entry name" value="6PFK_2-Ptase"/>
    <property type="match status" value="1"/>
</dbReference>
<name>A0A0R2F437_9LACO</name>
<evidence type="ECO:0000313" key="4">
    <source>
        <dbReference type="EMBL" id="KRN23321.1"/>
    </source>
</evidence>